<dbReference type="Proteomes" id="UP000037109">
    <property type="component" value="Unassembled WGS sequence"/>
</dbReference>
<dbReference type="PATRIC" id="fig|1459.3.peg.73"/>
<sequence>MGLYFKNTTNETLQVVISYPKDNCSGGYAVKGWWILAPGQEKKAWSGWAGKQRFYYYAESQSSERFWPRDGNSPTAVQTYAFDTCEDDVLCVALTTAHPGAGGDTGCRTVYMGEINPSWEVMDYTVKF</sequence>
<dbReference type="AlphaFoldDB" id="A0A0M0G6J0"/>
<dbReference type="RefSeq" id="WP_053432845.1">
    <property type="nucleotide sequence ID" value="NZ_LGUF01000007.1"/>
</dbReference>
<evidence type="ECO:0000313" key="1">
    <source>
        <dbReference type="EMBL" id="KON85454.1"/>
    </source>
</evidence>
<accession>A0A0M0G6J0</accession>
<organism evidence="1 2">
    <name type="scientific">Sporosarcina globispora</name>
    <name type="common">Bacillus globisporus</name>
    <dbReference type="NCBI Taxonomy" id="1459"/>
    <lineage>
        <taxon>Bacteria</taxon>
        <taxon>Bacillati</taxon>
        <taxon>Bacillota</taxon>
        <taxon>Bacilli</taxon>
        <taxon>Bacillales</taxon>
        <taxon>Caryophanaceae</taxon>
        <taxon>Sporosarcina</taxon>
    </lineage>
</organism>
<gene>
    <name evidence="1" type="ORF">AF332_00240</name>
</gene>
<dbReference type="OrthoDB" id="2644121at2"/>
<proteinExistence type="predicted"/>
<dbReference type="EMBL" id="LGUF01000007">
    <property type="protein sequence ID" value="KON85454.1"/>
    <property type="molecule type" value="Genomic_DNA"/>
</dbReference>
<evidence type="ECO:0008006" key="3">
    <source>
        <dbReference type="Google" id="ProtNLM"/>
    </source>
</evidence>
<name>A0A0M0G6J0_SPOGL</name>
<evidence type="ECO:0000313" key="2">
    <source>
        <dbReference type="Proteomes" id="UP000037109"/>
    </source>
</evidence>
<dbReference type="Pfam" id="PF06282">
    <property type="entry name" value="DUF1036"/>
    <property type="match status" value="1"/>
</dbReference>
<dbReference type="InterPro" id="IPR009380">
    <property type="entry name" value="DUF1036"/>
</dbReference>
<keyword evidence="2" id="KW-1185">Reference proteome</keyword>
<protein>
    <recommendedName>
        <fullName evidence="3">DUF1036 domain-containing protein</fullName>
    </recommendedName>
</protein>
<comment type="caution">
    <text evidence="1">The sequence shown here is derived from an EMBL/GenBank/DDBJ whole genome shotgun (WGS) entry which is preliminary data.</text>
</comment>
<reference evidence="2" key="1">
    <citation type="submission" date="2015-07" db="EMBL/GenBank/DDBJ databases">
        <title>Fjat-10036 dsm4.</title>
        <authorList>
            <person name="Liu B."/>
            <person name="Wang J."/>
            <person name="Zhu Y."/>
            <person name="Liu G."/>
            <person name="Chen Q."/>
            <person name="Chen Z."/>
            <person name="Lan J."/>
            <person name="Che J."/>
            <person name="Ge C."/>
            <person name="Shi H."/>
            <person name="Pan Z."/>
            <person name="Liu X."/>
        </authorList>
    </citation>
    <scope>NUCLEOTIDE SEQUENCE [LARGE SCALE GENOMIC DNA]</scope>
    <source>
        <strain evidence="2">DSM 4</strain>
    </source>
</reference>